<sequence>MEIQDSKYGQEDATYKAVGEADGLMKLVSEFYRQMSHLEEAKVIRAMHPNDLTESEDKLYCFLSAWMGGPRLYAEKYGTIAIPRAHAHLDIDVNEMQAWLLCMNEALQKLNYPQDFQEYLMTQLKVPAERIRLVCMKSKEN</sequence>
<evidence type="ECO:0000256" key="1">
    <source>
        <dbReference type="ARBA" id="ARBA00001971"/>
    </source>
</evidence>
<evidence type="ECO:0000256" key="6">
    <source>
        <dbReference type="ARBA" id="ARBA00034496"/>
    </source>
</evidence>
<dbReference type="Gene3D" id="1.10.490.10">
    <property type="entry name" value="Globins"/>
    <property type="match status" value="1"/>
</dbReference>
<keyword evidence="3" id="KW-0349">Heme</keyword>
<protein>
    <submittedName>
        <fullName evidence="7">Group II truncated hemoglobin</fullName>
    </submittedName>
</protein>
<keyword evidence="8" id="KW-1185">Reference proteome</keyword>
<dbReference type="InterPro" id="IPR009050">
    <property type="entry name" value="Globin-like_sf"/>
</dbReference>
<keyword evidence="5" id="KW-0408">Iron</keyword>
<reference evidence="7 8" key="1">
    <citation type="submission" date="2023-02" db="EMBL/GenBank/DDBJ databases">
        <title>Genome sequence of Lentisphaera profundi SAORIC-696.</title>
        <authorList>
            <person name="Kim e."/>
            <person name="Cho J.-C."/>
            <person name="Choi A."/>
            <person name="Kang I."/>
        </authorList>
    </citation>
    <scope>NUCLEOTIDE SEQUENCE [LARGE SCALE GENOMIC DNA]</scope>
    <source>
        <strain evidence="7 8">SAORIC-696</strain>
    </source>
</reference>
<dbReference type="InterPro" id="IPR044203">
    <property type="entry name" value="GlbO/GLB3-like"/>
</dbReference>
<comment type="cofactor">
    <cofactor evidence="1">
        <name>heme</name>
        <dbReference type="ChEBI" id="CHEBI:30413"/>
    </cofactor>
</comment>
<evidence type="ECO:0000256" key="4">
    <source>
        <dbReference type="ARBA" id="ARBA00022723"/>
    </source>
</evidence>
<keyword evidence="2" id="KW-0813">Transport</keyword>
<keyword evidence="4" id="KW-0479">Metal-binding</keyword>
<dbReference type="RefSeq" id="WP_274149823.1">
    <property type="nucleotide sequence ID" value="NZ_CP117811.1"/>
</dbReference>
<name>A0ABY7VQD4_9BACT</name>
<accession>A0ABY7VQD4</accession>
<proteinExistence type="inferred from homology"/>
<dbReference type="InterPro" id="IPR019795">
    <property type="entry name" value="Globin_bac-like_CS"/>
</dbReference>
<dbReference type="PANTHER" id="PTHR47366:SF1">
    <property type="entry name" value="TWO-ON-TWO HEMOGLOBIN-3"/>
    <property type="match status" value="1"/>
</dbReference>
<evidence type="ECO:0000256" key="2">
    <source>
        <dbReference type="ARBA" id="ARBA00022448"/>
    </source>
</evidence>
<dbReference type="SUPFAM" id="SSF46458">
    <property type="entry name" value="Globin-like"/>
    <property type="match status" value="1"/>
</dbReference>
<comment type="similarity">
    <text evidence="6">Belongs to the truncated hemoglobin family. Group II subfamily.</text>
</comment>
<evidence type="ECO:0000256" key="3">
    <source>
        <dbReference type="ARBA" id="ARBA00022617"/>
    </source>
</evidence>
<gene>
    <name evidence="7" type="ORF">PQO03_09400</name>
</gene>
<evidence type="ECO:0000313" key="8">
    <source>
        <dbReference type="Proteomes" id="UP001214250"/>
    </source>
</evidence>
<dbReference type="PROSITE" id="PS01213">
    <property type="entry name" value="GLOBIN_FAM_2"/>
    <property type="match status" value="1"/>
</dbReference>
<dbReference type="PANTHER" id="PTHR47366">
    <property type="entry name" value="TWO-ON-TWO HEMOGLOBIN-3"/>
    <property type="match status" value="1"/>
</dbReference>
<dbReference type="InterPro" id="IPR012292">
    <property type="entry name" value="Globin/Proto"/>
</dbReference>
<dbReference type="CDD" id="cd14773">
    <property type="entry name" value="TrHb2_PhHbO-like_O"/>
    <property type="match status" value="1"/>
</dbReference>
<dbReference type="Proteomes" id="UP001214250">
    <property type="component" value="Chromosome 1"/>
</dbReference>
<dbReference type="InterPro" id="IPR001486">
    <property type="entry name" value="Hemoglobin_trunc"/>
</dbReference>
<dbReference type="EMBL" id="CP117811">
    <property type="protein sequence ID" value="WDE95929.1"/>
    <property type="molecule type" value="Genomic_DNA"/>
</dbReference>
<evidence type="ECO:0000313" key="7">
    <source>
        <dbReference type="EMBL" id="WDE95929.1"/>
    </source>
</evidence>
<organism evidence="7 8">
    <name type="scientific">Lentisphaera profundi</name>
    <dbReference type="NCBI Taxonomy" id="1658616"/>
    <lineage>
        <taxon>Bacteria</taxon>
        <taxon>Pseudomonadati</taxon>
        <taxon>Lentisphaerota</taxon>
        <taxon>Lentisphaeria</taxon>
        <taxon>Lentisphaerales</taxon>
        <taxon>Lentisphaeraceae</taxon>
        <taxon>Lentisphaera</taxon>
    </lineage>
</organism>
<dbReference type="Pfam" id="PF01152">
    <property type="entry name" value="Bac_globin"/>
    <property type="match status" value="1"/>
</dbReference>
<evidence type="ECO:0000256" key="5">
    <source>
        <dbReference type="ARBA" id="ARBA00023004"/>
    </source>
</evidence>